<dbReference type="PANTHER" id="PTHR31928">
    <property type="entry name" value="EXPRESSED PROTEIN"/>
    <property type="match status" value="1"/>
</dbReference>
<dbReference type="EMBL" id="JAGFBR010000018">
    <property type="protein sequence ID" value="KAH0450565.1"/>
    <property type="molecule type" value="Genomic_DNA"/>
</dbReference>
<dbReference type="InterPro" id="IPR048297">
    <property type="entry name" value="DUF936_dom_pln"/>
</dbReference>
<dbReference type="Pfam" id="PF21647">
    <property type="entry name" value="DUF6857"/>
    <property type="match status" value="1"/>
</dbReference>
<dbReference type="AlphaFoldDB" id="A0AAV7G346"/>
<evidence type="ECO:0000259" key="3">
    <source>
        <dbReference type="Pfam" id="PF21647"/>
    </source>
</evidence>
<keyword evidence="5" id="KW-1185">Reference proteome</keyword>
<dbReference type="Proteomes" id="UP000775213">
    <property type="component" value="Unassembled WGS sequence"/>
</dbReference>
<feature type="domain" description="DUF6857" evidence="3">
    <location>
        <begin position="361"/>
        <end position="646"/>
    </location>
</feature>
<evidence type="ECO:0000259" key="2">
    <source>
        <dbReference type="Pfam" id="PF06075"/>
    </source>
</evidence>
<feature type="compositionally biased region" description="Polar residues" evidence="1">
    <location>
        <begin position="498"/>
        <end position="508"/>
    </location>
</feature>
<feature type="region of interest" description="Disordered" evidence="1">
    <location>
        <begin position="498"/>
        <end position="526"/>
    </location>
</feature>
<dbReference type="Pfam" id="PF06075">
    <property type="entry name" value="DUF936"/>
    <property type="match status" value="1"/>
</dbReference>
<dbReference type="InterPro" id="IPR049172">
    <property type="entry name" value="DUF6857_pln"/>
</dbReference>
<name>A0AAV7G346_DENCH</name>
<evidence type="ECO:0000313" key="4">
    <source>
        <dbReference type="EMBL" id="KAH0450565.1"/>
    </source>
</evidence>
<feature type="domain" description="DUF936" evidence="2">
    <location>
        <begin position="34"/>
        <end position="156"/>
    </location>
</feature>
<reference evidence="4 5" key="1">
    <citation type="journal article" date="2021" name="Hortic Res">
        <title>Chromosome-scale assembly of the Dendrobium chrysotoxum genome enhances the understanding of orchid evolution.</title>
        <authorList>
            <person name="Zhang Y."/>
            <person name="Zhang G.Q."/>
            <person name="Zhang D."/>
            <person name="Liu X.D."/>
            <person name="Xu X.Y."/>
            <person name="Sun W.H."/>
            <person name="Yu X."/>
            <person name="Zhu X."/>
            <person name="Wang Z.W."/>
            <person name="Zhao X."/>
            <person name="Zhong W.Y."/>
            <person name="Chen H."/>
            <person name="Yin W.L."/>
            <person name="Huang T."/>
            <person name="Niu S.C."/>
            <person name="Liu Z.J."/>
        </authorList>
    </citation>
    <scope>NUCLEOTIDE SEQUENCE [LARGE SCALE GENOMIC DNA]</scope>
    <source>
        <strain evidence="4">Lindl</strain>
    </source>
</reference>
<dbReference type="InterPro" id="IPR010341">
    <property type="entry name" value="DUF936_pln"/>
</dbReference>
<sequence>MKSYTHRHRVLLPKLFYFLLPVRPHAQAPAMANLSSGVLVKLIRDMKSSSSSDSDFLADDYLSDDDMDDGSSILQVTGIVPALADSDLFPDRGFYLQVSDSSHSTYVSLPPGHDDLILSDNLQLGQLILVRRLEASSPVPILHGLRLIPGRHPIPQHTAAIHATSFGTCSTISPATPERKKRQPRSANNWKMDGRKVGYGMLHSNSCPSSPTRRKEIDRVSSVVRQPMKIGVSRIDEESDESDKSSVITSISNSSSHSFVSMIPRPKTVRKIWEPDEFMKDRKREDKPILKTRSSSTGDFAHYSSCISKGESLEEPWASKRDGEKLKVLLSNSAKRKIPTTSKASTKNPSTTIPLNTYDVMKWPDSNVLWGSLTFNLVKYGKEVLRRRDNALYATLDSLQEACALERLLGCLSTYSELQANKDRNPQKVVDKFLDFHEDLSRAALSTQSLAKTNSSFSQSISTSTIQAAKDASERRKCAASWIKAALKAEVSKSPRIANTTIDPMESSSSDRKPHTSISRQKKSTELSAASALPTLNCNIMTVDLAKALQSECNRWFLRYIEKFLDVIHSNRSCKANESQIASLLCQLKRVDDWLATVSAKDKSWAVERSKESFLLDDDNAEACGRVRRKIYEILLRHVESAAMALESMSTADEDKLG</sequence>
<comment type="caution">
    <text evidence="4">The sequence shown here is derived from an EMBL/GenBank/DDBJ whole genome shotgun (WGS) entry which is preliminary data.</text>
</comment>
<feature type="region of interest" description="Disordered" evidence="1">
    <location>
        <begin position="170"/>
        <end position="221"/>
    </location>
</feature>
<accession>A0AAV7G346</accession>
<evidence type="ECO:0000256" key="1">
    <source>
        <dbReference type="SAM" id="MobiDB-lite"/>
    </source>
</evidence>
<proteinExistence type="predicted"/>
<dbReference type="PANTHER" id="PTHR31928:SF13">
    <property type="entry name" value="OS07G0588300 PROTEIN"/>
    <property type="match status" value="1"/>
</dbReference>
<protein>
    <submittedName>
        <fullName evidence="4">Uncharacterized protein</fullName>
    </submittedName>
</protein>
<evidence type="ECO:0000313" key="5">
    <source>
        <dbReference type="Proteomes" id="UP000775213"/>
    </source>
</evidence>
<gene>
    <name evidence="4" type="ORF">IEQ34_021257</name>
</gene>
<organism evidence="4 5">
    <name type="scientific">Dendrobium chrysotoxum</name>
    <name type="common">Orchid</name>
    <dbReference type="NCBI Taxonomy" id="161865"/>
    <lineage>
        <taxon>Eukaryota</taxon>
        <taxon>Viridiplantae</taxon>
        <taxon>Streptophyta</taxon>
        <taxon>Embryophyta</taxon>
        <taxon>Tracheophyta</taxon>
        <taxon>Spermatophyta</taxon>
        <taxon>Magnoliopsida</taxon>
        <taxon>Liliopsida</taxon>
        <taxon>Asparagales</taxon>
        <taxon>Orchidaceae</taxon>
        <taxon>Epidendroideae</taxon>
        <taxon>Malaxideae</taxon>
        <taxon>Dendrobiinae</taxon>
        <taxon>Dendrobium</taxon>
    </lineage>
</organism>